<keyword evidence="1" id="KW-0812">Transmembrane</keyword>
<feature type="transmembrane region" description="Helical" evidence="1">
    <location>
        <begin position="99"/>
        <end position="122"/>
    </location>
</feature>
<name>A0A975JBA9_9RHOB</name>
<feature type="transmembrane region" description="Helical" evidence="1">
    <location>
        <begin position="38"/>
        <end position="60"/>
    </location>
</feature>
<organism evidence="2 3">
    <name type="scientific">Sulfitobacter albidus</name>
    <dbReference type="NCBI Taxonomy" id="2829501"/>
    <lineage>
        <taxon>Bacteria</taxon>
        <taxon>Pseudomonadati</taxon>
        <taxon>Pseudomonadota</taxon>
        <taxon>Alphaproteobacteria</taxon>
        <taxon>Rhodobacterales</taxon>
        <taxon>Roseobacteraceae</taxon>
        <taxon>Sulfitobacter</taxon>
    </lineage>
</organism>
<proteinExistence type="predicted"/>
<feature type="transmembrane region" description="Helical" evidence="1">
    <location>
        <begin position="67"/>
        <end position="93"/>
    </location>
</feature>
<evidence type="ECO:0000313" key="3">
    <source>
        <dbReference type="Proteomes" id="UP000683291"/>
    </source>
</evidence>
<dbReference type="EMBL" id="CP073581">
    <property type="protein sequence ID" value="QUJ75100.1"/>
    <property type="molecule type" value="Genomic_DNA"/>
</dbReference>
<dbReference type="RefSeq" id="WP_212703305.1">
    <property type="nucleotide sequence ID" value="NZ_CP073581.1"/>
</dbReference>
<keyword evidence="3" id="KW-1185">Reference proteome</keyword>
<accession>A0A975JBA9</accession>
<dbReference type="Proteomes" id="UP000683291">
    <property type="component" value="Chromosome 1"/>
</dbReference>
<protein>
    <submittedName>
        <fullName evidence="2">Uncharacterized protein</fullName>
    </submittedName>
</protein>
<keyword evidence="1" id="KW-1133">Transmembrane helix</keyword>
<gene>
    <name evidence="2" type="ORF">KDD17_08615</name>
</gene>
<sequence>MTRSTRLHLAAATALTGLIVSFAMAFMGGPMSRHLPGIGFHLAAIFGAGGVGYVCAGAFGRPRRRGWLMAGFTAVWMTIASAFAGATLLGLTVGTIETGVYGLFAIIDAATSPAAVAVWALCMTGLHLYARDLRHDAAT</sequence>
<keyword evidence="1" id="KW-0472">Membrane</keyword>
<evidence type="ECO:0000256" key="1">
    <source>
        <dbReference type="SAM" id="Phobius"/>
    </source>
</evidence>
<dbReference type="KEGG" id="sual:KDD17_08615"/>
<feature type="transmembrane region" description="Helical" evidence="1">
    <location>
        <begin position="7"/>
        <end position="26"/>
    </location>
</feature>
<evidence type="ECO:0000313" key="2">
    <source>
        <dbReference type="EMBL" id="QUJ75100.1"/>
    </source>
</evidence>
<reference evidence="2" key="1">
    <citation type="submission" date="2021-04" db="EMBL/GenBank/DDBJ databases">
        <title>Complete genome sequence for Sulfitobacter sp. strain JK7-1.</title>
        <authorList>
            <person name="Park S.-J."/>
        </authorList>
    </citation>
    <scope>NUCLEOTIDE SEQUENCE</scope>
    <source>
        <strain evidence="2">JK7-1</strain>
    </source>
</reference>
<dbReference type="AlphaFoldDB" id="A0A975JBA9"/>